<name>A0A558R5U5_9SPHN</name>
<gene>
    <name evidence="2" type="ORF">FOY91_08875</name>
</gene>
<keyword evidence="1" id="KW-1133">Transmembrane helix</keyword>
<sequence>MPMDIAFGSPAFFLMLTGGLGASVGNALARRDGPSALAMTVAAVGTSHLAELPVPLLVLGCTALMAALTMSLIALLRRCIDDSDAFRTGTIGTMAMALLLIAHQEGALPSAAARLGDRSLAVGGQLHLQIETLLRD</sequence>
<evidence type="ECO:0000256" key="1">
    <source>
        <dbReference type="SAM" id="Phobius"/>
    </source>
</evidence>
<dbReference type="EMBL" id="VNIM01000028">
    <property type="protein sequence ID" value="TVV74755.1"/>
    <property type="molecule type" value="Genomic_DNA"/>
</dbReference>
<evidence type="ECO:0000313" key="3">
    <source>
        <dbReference type="Proteomes" id="UP000318681"/>
    </source>
</evidence>
<reference evidence="2 3" key="1">
    <citation type="submission" date="2019-07" db="EMBL/GenBank/DDBJ databases">
        <title>Sphingomonas solaris sp. nov., isolated from a solar panel from Boston, Massachusetts.</title>
        <authorList>
            <person name="Tanner K."/>
            <person name="Pascual J."/>
            <person name="Mancuso C."/>
            <person name="Pereto J."/>
            <person name="Khalil A."/>
            <person name="Vilanova C."/>
        </authorList>
    </citation>
    <scope>NUCLEOTIDE SEQUENCE [LARGE SCALE GENOMIC DNA]</scope>
    <source>
        <strain evidence="2 3">R4DWN</strain>
    </source>
</reference>
<evidence type="ECO:0000313" key="2">
    <source>
        <dbReference type="EMBL" id="TVV74755.1"/>
    </source>
</evidence>
<dbReference type="AlphaFoldDB" id="A0A558R5U5"/>
<dbReference type="RefSeq" id="WP_145150211.1">
    <property type="nucleotide sequence ID" value="NZ_VNIM01000028.1"/>
</dbReference>
<keyword evidence="1" id="KW-0472">Membrane</keyword>
<protein>
    <submittedName>
        <fullName evidence="2">Uncharacterized protein</fullName>
    </submittedName>
</protein>
<keyword evidence="3" id="KW-1185">Reference proteome</keyword>
<dbReference type="Proteomes" id="UP000318681">
    <property type="component" value="Unassembled WGS sequence"/>
</dbReference>
<organism evidence="2 3">
    <name type="scientific">Alterirhizorhabdus solaris</name>
    <dbReference type="NCBI Taxonomy" id="2529389"/>
    <lineage>
        <taxon>Bacteria</taxon>
        <taxon>Pseudomonadati</taxon>
        <taxon>Pseudomonadota</taxon>
        <taxon>Alphaproteobacteria</taxon>
        <taxon>Sphingomonadales</taxon>
        <taxon>Rhizorhabdaceae</taxon>
        <taxon>Alterirhizorhabdus</taxon>
    </lineage>
</organism>
<feature type="transmembrane region" description="Helical" evidence="1">
    <location>
        <begin position="53"/>
        <end position="76"/>
    </location>
</feature>
<keyword evidence="1" id="KW-0812">Transmembrane</keyword>
<proteinExistence type="predicted"/>
<comment type="caution">
    <text evidence="2">The sequence shown here is derived from an EMBL/GenBank/DDBJ whole genome shotgun (WGS) entry which is preliminary data.</text>
</comment>
<accession>A0A558R5U5</accession>